<organism evidence="1 2">
    <name type="scientific">Alistipes hominis</name>
    <dbReference type="NCBI Taxonomy" id="2763015"/>
    <lineage>
        <taxon>Bacteria</taxon>
        <taxon>Pseudomonadati</taxon>
        <taxon>Bacteroidota</taxon>
        <taxon>Bacteroidia</taxon>
        <taxon>Bacteroidales</taxon>
        <taxon>Rikenellaceae</taxon>
        <taxon>Alistipes</taxon>
    </lineage>
</organism>
<reference evidence="1 2" key="1">
    <citation type="submission" date="2020-08" db="EMBL/GenBank/DDBJ databases">
        <title>Genome public.</title>
        <authorList>
            <person name="Liu C."/>
            <person name="Sun Q."/>
        </authorList>
    </citation>
    <scope>NUCLEOTIDE SEQUENCE [LARGE SCALE GENOMIC DNA]</scope>
    <source>
        <strain evidence="1 2">New-7</strain>
    </source>
</reference>
<keyword evidence="2" id="KW-1185">Reference proteome</keyword>
<dbReference type="Proteomes" id="UP000636891">
    <property type="component" value="Unassembled WGS sequence"/>
</dbReference>
<evidence type="ECO:0000313" key="2">
    <source>
        <dbReference type="Proteomes" id="UP000636891"/>
    </source>
</evidence>
<name>A0ABR7CLG8_9BACT</name>
<dbReference type="RefSeq" id="WP_118657189.1">
    <property type="nucleotide sequence ID" value="NZ_JACOOK010000002.1"/>
</dbReference>
<dbReference type="Gene3D" id="1.20.120.330">
    <property type="entry name" value="Nucleotidyltransferases domain 2"/>
    <property type="match status" value="1"/>
</dbReference>
<gene>
    <name evidence="1" type="ORF">H8S08_05640</name>
</gene>
<proteinExistence type="predicted"/>
<protein>
    <submittedName>
        <fullName evidence="1">Uncharacterized protein</fullName>
    </submittedName>
</protein>
<sequence>MPFSEMAAYDLLVVTPMHPTMEWLDLHGYLKFKYPTRSRAISFINLHLYSAAEAAGKMKWFYRMALSEGKVLYSRETVVRNPCNYEKFYFAALDRYELFSGQAGGFLTAAGRSLVAGDFRQTAFLTACAAEMLLHALYGVYYAADTDLHTLTTLLLRMRTISPELYLLLDPEQTSNSRMLSRLDVYRRDALFLFRCDPCRAEIGGYVERTQKMKELIERLCKARLALYNERR</sequence>
<accession>A0ABR7CLG8</accession>
<comment type="caution">
    <text evidence="1">The sequence shown here is derived from an EMBL/GenBank/DDBJ whole genome shotgun (WGS) entry which is preliminary data.</text>
</comment>
<dbReference type="EMBL" id="JACOOK010000002">
    <property type="protein sequence ID" value="MBC5616502.1"/>
    <property type="molecule type" value="Genomic_DNA"/>
</dbReference>
<evidence type="ECO:0000313" key="1">
    <source>
        <dbReference type="EMBL" id="MBC5616502.1"/>
    </source>
</evidence>